<protein>
    <submittedName>
        <fullName evidence="1">Uncharacterized protein</fullName>
    </submittedName>
</protein>
<organism evidence="1 2">
    <name type="scientific">Undibacterium squillarum</name>
    <dbReference type="NCBI Taxonomy" id="1131567"/>
    <lineage>
        <taxon>Bacteria</taxon>
        <taxon>Pseudomonadati</taxon>
        <taxon>Pseudomonadota</taxon>
        <taxon>Betaproteobacteria</taxon>
        <taxon>Burkholderiales</taxon>
        <taxon>Oxalobacteraceae</taxon>
        <taxon>Undibacterium</taxon>
    </lineage>
</organism>
<evidence type="ECO:0000313" key="1">
    <source>
        <dbReference type="EMBL" id="GGX29049.1"/>
    </source>
</evidence>
<gene>
    <name evidence="1" type="ORF">GCM10010946_02290</name>
</gene>
<dbReference type="EMBL" id="BMYU01000001">
    <property type="protein sequence ID" value="GGX29049.1"/>
    <property type="molecule type" value="Genomic_DNA"/>
</dbReference>
<reference evidence="2" key="1">
    <citation type="journal article" date="2019" name="Int. J. Syst. Evol. Microbiol.">
        <title>The Global Catalogue of Microorganisms (GCM) 10K type strain sequencing project: providing services to taxonomists for standard genome sequencing and annotation.</title>
        <authorList>
            <consortium name="The Broad Institute Genomics Platform"/>
            <consortium name="The Broad Institute Genome Sequencing Center for Infectious Disease"/>
            <person name="Wu L."/>
            <person name="Ma J."/>
        </authorList>
    </citation>
    <scope>NUCLEOTIDE SEQUENCE [LARGE SCALE GENOMIC DNA]</scope>
    <source>
        <strain evidence="2">KCTC 23917</strain>
    </source>
</reference>
<comment type="caution">
    <text evidence="1">The sequence shown here is derived from an EMBL/GenBank/DDBJ whole genome shotgun (WGS) entry which is preliminary data.</text>
</comment>
<dbReference type="Proteomes" id="UP000653343">
    <property type="component" value="Unassembled WGS sequence"/>
</dbReference>
<keyword evidence="2" id="KW-1185">Reference proteome</keyword>
<accession>A0ABQ2XRG9</accession>
<name>A0ABQ2XRG9_9BURK</name>
<proteinExistence type="predicted"/>
<evidence type="ECO:0000313" key="2">
    <source>
        <dbReference type="Proteomes" id="UP000653343"/>
    </source>
</evidence>
<sequence>MFAKPGDAVSQSLERIAAEIGPVKKVLPAKHASAGESARQSVAIEGLPASYAFDGSWAVIVTKTGQRFQLQASSEPKSSCKLLAIHLDKFSK</sequence>